<sequence length="422" mass="45269">MIPRRHLPRLALGATAGAAALTAFPTAAHAADRVTLDRWTSETDWKRGRGSGTGVRAGNVEFDRATSTSTYTDPHTRTKRTYDVATWTSQTKSPGATTELVASWNAHTQPGTFVEIRVKGTTTGGVATRWYVLGRWAEGESSADIRRTSVGGQGDRHASVATDTLVMADRIALKSYQVQVRLHRPKGTTARCWVRGLTVATSAIPDRTKVGTSAPTGRAARTLAVPTYSQQVHVGHLPQYGNGGEAWCSPTSVAMVLDYWKLGPSSSTTAWVGSGHADRQVDHAAKRCYDYAYKGTGNWPMCTAYAHNEGADAFVTRLRSLREAEAFIAAGIPLVASVSFTSAEMTGAGYSTAGHLLVIVGFTKSGDVVVNDPASHLKKSNSQVRTTYKRSQFENAWLPKSGGLVYVITKPGTKPPSSPGNW</sequence>
<feature type="domain" description="Peptidase C39-like" evidence="2">
    <location>
        <begin position="224"/>
        <end position="374"/>
    </location>
</feature>
<keyword evidence="1" id="KW-0732">Signal</keyword>
<evidence type="ECO:0000259" key="2">
    <source>
        <dbReference type="Pfam" id="PF13529"/>
    </source>
</evidence>
<name>A0A367YW22_9ACTN</name>
<dbReference type="Pfam" id="PF13529">
    <property type="entry name" value="Peptidase_C39_2"/>
    <property type="match status" value="1"/>
</dbReference>
<gene>
    <name evidence="3" type="ORF">DT076_08365</name>
</gene>
<dbReference type="PROSITE" id="PS51318">
    <property type="entry name" value="TAT"/>
    <property type="match status" value="1"/>
</dbReference>
<protein>
    <submittedName>
        <fullName evidence="3">Peptidase C39 family protein</fullName>
    </submittedName>
</protein>
<dbReference type="EMBL" id="QOUI01000004">
    <property type="protein sequence ID" value="RCK70010.1"/>
    <property type="molecule type" value="Genomic_DNA"/>
</dbReference>
<dbReference type="AlphaFoldDB" id="A0A367YW22"/>
<evidence type="ECO:0000256" key="1">
    <source>
        <dbReference type="SAM" id="SignalP"/>
    </source>
</evidence>
<dbReference type="Gene3D" id="3.90.70.10">
    <property type="entry name" value="Cysteine proteinases"/>
    <property type="match status" value="1"/>
</dbReference>
<feature type="signal peptide" evidence="1">
    <location>
        <begin position="1"/>
        <end position="30"/>
    </location>
</feature>
<evidence type="ECO:0000313" key="4">
    <source>
        <dbReference type="Proteomes" id="UP000252770"/>
    </source>
</evidence>
<keyword evidence="4" id="KW-1185">Reference proteome</keyword>
<dbReference type="InterPro" id="IPR006311">
    <property type="entry name" value="TAT_signal"/>
</dbReference>
<reference evidence="3 4" key="1">
    <citation type="submission" date="2018-07" db="EMBL/GenBank/DDBJ databases">
        <title>Desertimonas flava gen. nov. sp. nov.</title>
        <authorList>
            <person name="Liu S."/>
        </authorList>
    </citation>
    <scope>NUCLEOTIDE SEQUENCE [LARGE SCALE GENOMIC DNA]</scope>
    <source>
        <strain evidence="3 4">16Sb5-5</strain>
    </source>
</reference>
<evidence type="ECO:0000313" key="3">
    <source>
        <dbReference type="EMBL" id="RCK70010.1"/>
    </source>
</evidence>
<comment type="caution">
    <text evidence="3">The sequence shown here is derived from an EMBL/GenBank/DDBJ whole genome shotgun (WGS) entry which is preliminary data.</text>
</comment>
<dbReference type="InterPro" id="IPR039564">
    <property type="entry name" value="Peptidase_C39-like"/>
</dbReference>
<dbReference type="Proteomes" id="UP000252770">
    <property type="component" value="Unassembled WGS sequence"/>
</dbReference>
<dbReference type="RefSeq" id="WP_114126196.1">
    <property type="nucleotide sequence ID" value="NZ_QOUI01000004.1"/>
</dbReference>
<organism evidence="3 4">
    <name type="scientific">Desertihabitans brevis</name>
    <dbReference type="NCBI Taxonomy" id="2268447"/>
    <lineage>
        <taxon>Bacteria</taxon>
        <taxon>Bacillati</taxon>
        <taxon>Actinomycetota</taxon>
        <taxon>Actinomycetes</taxon>
        <taxon>Propionibacteriales</taxon>
        <taxon>Propionibacteriaceae</taxon>
        <taxon>Desertihabitans</taxon>
    </lineage>
</organism>
<accession>A0A367YW22</accession>
<proteinExistence type="predicted"/>
<feature type="chain" id="PRO_5016670230" evidence="1">
    <location>
        <begin position="31"/>
        <end position="422"/>
    </location>
</feature>